<reference evidence="20 21" key="1">
    <citation type="journal article" date="2017" name="Mol. Ecol.">
        <title>Comparative and population genomic landscape of Phellinus noxius: A hypervariable fungus causing root rot in trees.</title>
        <authorList>
            <person name="Chung C.L."/>
            <person name="Lee T.J."/>
            <person name="Akiba M."/>
            <person name="Lee H.H."/>
            <person name="Kuo T.H."/>
            <person name="Liu D."/>
            <person name="Ke H.M."/>
            <person name="Yokoi T."/>
            <person name="Roa M.B."/>
            <person name="Lu M.J."/>
            <person name="Chang Y.Y."/>
            <person name="Ann P.J."/>
            <person name="Tsai J.N."/>
            <person name="Chen C.Y."/>
            <person name="Tzean S.S."/>
            <person name="Ota Y."/>
            <person name="Hattori T."/>
            <person name="Sahashi N."/>
            <person name="Liou R.F."/>
            <person name="Kikuchi T."/>
            <person name="Tsai I.J."/>
        </authorList>
    </citation>
    <scope>NUCLEOTIDE SEQUENCE [LARGE SCALE GENOMIC DNA]</scope>
    <source>
        <strain evidence="20 21">FFPRI411160</strain>
    </source>
</reference>
<dbReference type="InterPro" id="IPR028005">
    <property type="entry name" value="AcTrfase_ESCO_Znf_dom"/>
</dbReference>
<dbReference type="GO" id="GO:0003924">
    <property type="term" value="F:GTPase activity"/>
    <property type="evidence" value="ECO:0007669"/>
    <property type="project" value="InterPro"/>
</dbReference>
<dbReference type="NCBIfam" id="TIGR00487">
    <property type="entry name" value="IF-2"/>
    <property type="match status" value="1"/>
</dbReference>
<feature type="domain" description="Tr-type G" evidence="19">
    <location>
        <begin position="654"/>
        <end position="831"/>
    </location>
</feature>
<dbReference type="InParanoid" id="A0A286UVH4"/>
<evidence type="ECO:0000256" key="18">
    <source>
        <dbReference type="SAM" id="MobiDB-lite"/>
    </source>
</evidence>
<evidence type="ECO:0000256" key="9">
    <source>
        <dbReference type="ARBA" id="ARBA00022833"/>
    </source>
</evidence>
<keyword evidence="4 20" id="KW-0396">Initiation factor</keyword>
<evidence type="ECO:0000256" key="7">
    <source>
        <dbReference type="ARBA" id="ARBA00022741"/>
    </source>
</evidence>
<feature type="compositionally biased region" description="Basic and acidic residues" evidence="18">
    <location>
        <begin position="510"/>
        <end position="525"/>
    </location>
</feature>
<dbReference type="GO" id="GO:0005739">
    <property type="term" value="C:mitochondrion"/>
    <property type="evidence" value="ECO:0007669"/>
    <property type="project" value="UniProtKB-SubCell"/>
</dbReference>
<dbReference type="FunFam" id="3.40.50.300:FF:000019">
    <property type="entry name" value="Translation initiation factor IF-2"/>
    <property type="match status" value="1"/>
</dbReference>
<keyword evidence="15" id="KW-0131">Cell cycle</keyword>
<evidence type="ECO:0000256" key="2">
    <source>
        <dbReference type="ARBA" id="ARBA00004173"/>
    </source>
</evidence>
<dbReference type="SUPFAM" id="SSF52156">
    <property type="entry name" value="Initiation factor IF2/eIF5b, domain 3"/>
    <property type="match status" value="1"/>
</dbReference>
<keyword evidence="12" id="KW-0496">Mitochondrion</keyword>
<dbReference type="Pfam" id="PF13880">
    <property type="entry name" value="Acetyltransf_13"/>
    <property type="match status" value="1"/>
</dbReference>
<keyword evidence="13" id="KW-0342">GTP-binding</keyword>
<evidence type="ECO:0000259" key="19">
    <source>
        <dbReference type="PROSITE" id="PS51722"/>
    </source>
</evidence>
<evidence type="ECO:0000313" key="20">
    <source>
        <dbReference type="EMBL" id="PAV23599.1"/>
    </source>
</evidence>
<dbReference type="InterPro" id="IPR009000">
    <property type="entry name" value="Transl_B-barrel_sf"/>
</dbReference>
<dbReference type="InterPro" id="IPR000795">
    <property type="entry name" value="T_Tr_GTP-bd_dom"/>
</dbReference>
<keyword evidence="14" id="KW-0539">Nucleus</keyword>
<dbReference type="InterPro" id="IPR027417">
    <property type="entry name" value="P-loop_NTPase"/>
</dbReference>
<keyword evidence="9" id="KW-0862">Zinc</keyword>
<dbReference type="EMBL" id="NBII01000001">
    <property type="protein sequence ID" value="PAV23599.1"/>
    <property type="molecule type" value="Genomic_DNA"/>
</dbReference>
<feature type="compositionally biased region" description="Basic and acidic residues" evidence="18">
    <location>
        <begin position="951"/>
        <end position="965"/>
    </location>
</feature>
<keyword evidence="11" id="KW-0809">Transit peptide</keyword>
<dbReference type="FunFam" id="2.40.30.10:FF:000008">
    <property type="entry name" value="Translation initiation factor IF-2"/>
    <property type="match status" value="1"/>
</dbReference>
<dbReference type="InterPro" id="IPR028009">
    <property type="entry name" value="ESCO_Acetyltransf_dom"/>
</dbReference>
<feature type="compositionally biased region" description="Polar residues" evidence="18">
    <location>
        <begin position="413"/>
        <end position="428"/>
    </location>
</feature>
<feature type="compositionally biased region" description="Basic residues" evidence="18">
    <location>
        <begin position="61"/>
        <end position="71"/>
    </location>
</feature>
<organism evidence="20 21">
    <name type="scientific">Pyrrhoderma noxium</name>
    <dbReference type="NCBI Taxonomy" id="2282107"/>
    <lineage>
        <taxon>Eukaryota</taxon>
        <taxon>Fungi</taxon>
        <taxon>Dikarya</taxon>
        <taxon>Basidiomycota</taxon>
        <taxon>Agaricomycotina</taxon>
        <taxon>Agaricomycetes</taxon>
        <taxon>Hymenochaetales</taxon>
        <taxon>Hymenochaetaceae</taxon>
        <taxon>Pyrrhoderma</taxon>
    </lineage>
</organism>
<accession>A0A286UVH4</accession>
<feature type="region of interest" description="Disordered" evidence="18">
    <location>
        <begin position="1"/>
        <end position="77"/>
    </location>
</feature>
<evidence type="ECO:0000256" key="5">
    <source>
        <dbReference type="ARBA" id="ARBA00022679"/>
    </source>
</evidence>
<gene>
    <name evidence="20" type="ORF">PNOK_0066700</name>
</gene>
<dbReference type="PANTHER" id="PTHR43381:SF20">
    <property type="entry name" value="TRANSLATION INITIATION FACTOR IF-2, MITOCHONDRIAL"/>
    <property type="match status" value="1"/>
</dbReference>
<dbReference type="GO" id="GO:0008270">
    <property type="term" value="F:zinc ion binding"/>
    <property type="evidence" value="ECO:0007669"/>
    <property type="project" value="UniProtKB-KW"/>
</dbReference>
<dbReference type="Gene3D" id="2.40.30.10">
    <property type="entry name" value="Translation factors"/>
    <property type="match status" value="2"/>
</dbReference>
<dbReference type="GO" id="GO:0016746">
    <property type="term" value="F:acyltransferase activity"/>
    <property type="evidence" value="ECO:0007669"/>
    <property type="project" value="UniProtKB-KW"/>
</dbReference>
<sequence length="1190" mass="129803">MSSVRPQIKRTYGSTRARSQNTAYSSDTCPSSPLRDESNPTATKRKRPLTDIHLNDERPKKVTKQQHRNLKTKSGSAKKNTTLTQLHFCIDQSIIRSCPLCDLSYTRGALDDEELHKRHCRRVQKGMEWGREEEKERGKDTGSATVVEEDISFGQGESGRVIAVKTNAGGKLGSKVSEYMNTVNLALSAPDIPSNALNSSKAYLFLLRTPGKVREKIIGCLVAQRIESAMQVATQEEISALESPGSVLTHVEGNLYCKPERLSTPMGIPRLFVSSAYRRKGVAQALLTAAARTFVHGCELDPLKGEIAFSQPTSMGRAVMEKWGKGGCRTAATAAAVKTQRPLGKWGRPDPGSTQENSSLANDAAGPSTRYKPNVAKWAPPPETFRNTKKTRKSTGIADRLGLRDSRPPSGAWRQNSGETKFSSQGYSRGSGGLFLEQRNGRAVENGKRRFDRDKPFSKISLSEALGRNAKPSEREQTNRVEQSMKADKKENNSQKVISEYYTDNLDNVQSRDRNRKGTRDSYKERGSLVERLRAGEEIEIPRHQRINNERLEAANRAVKRKHKQVKPATVDVHIPTIVSVGNLARLLGVRLETLQKCMNRNGMVEQSSYDYILSSDDASMLVMEFNKNPIVDDEAAFDLYAPHSHPNPETLPRRPPVVTIMGHVDHGKTTLLDTLRSSSVAKGEAGGITQHIGAFSVPVPGLEDLEDVPKTITFLDTPGHAAFSAMRARGAQITDIIVLVVAADDGVMPQTREVIDLIKKDREKVGVVVAINKVDKPGADVGKVQNALWAEGIELESMGGDVPSVEVSGLTGQGLDDLVETISLLADIQDIRAIDDGHAYGYVLESKVVKGHGNTATVLLLQGKLTPASHVVCGTTFAKVRQMMDSHGKTVRVARPGDAVIVSGWKELPAAGDEVIQGKEGDVKRALDNRLRKARLEATLSDADAINTARRGEREKRAEEEAAKASDPSAVNPSSNVKNVGPKELRLVIKGDVSGSIEALSSALEVIGNRDAVTKVIYSGVGEVSESDIAYAQAAGGMVVAFSVNVSRAAELTASQNGVSIYSSNIIYKIIDEVKEQVIKLLPPIIEKPVSGEANVLQLFDIKGKGKSIIKVAGCRVSNGIIEKNKRVRVMRNGEVLHEGTLSTLRVLKDDVMEVKKGLECGINITNFSDLRPGDFLQFFQEIEKPGRL</sequence>
<evidence type="ECO:0000256" key="11">
    <source>
        <dbReference type="ARBA" id="ARBA00022946"/>
    </source>
</evidence>
<evidence type="ECO:0000256" key="10">
    <source>
        <dbReference type="ARBA" id="ARBA00022917"/>
    </source>
</evidence>
<dbReference type="Pfam" id="PF13878">
    <property type="entry name" value="zf-C2H2_3"/>
    <property type="match status" value="1"/>
</dbReference>
<evidence type="ECO:0000256" key="8">
    <source>
        <dbReference type="ARBA" id="ARBA00022771"/>
    </source>
</evidence>
<feature type="compositionally biased region" description="Polar residues" evidence="18">
    <location>
        <begin position="352"/>
        <end position="361"/>
    </location>
</feature>
<keyword evidence="21" id="KW-1185">Reference proteome</keyword>
<dbReference type="OrthoDB" id="361630at2759"/>
<proteinExistence type="inferred from homology"/>
<dbReference type="CDD" id="cd03692">
    <property type="entry name" value="mtIF2_IVc"/>
    <property type="match status" value="1"/>
</dbReference>
<dbReference type="GO" id="GO:0005525">
    <property type="term" value="F:GTP binding"/>
    <property type="evidence" value="ECO:0007669"/>
    <property type="project" value="UniProtKB-KW"/>
</dbReference>
<feature type="region of interest" description="Disordered" evidence="18">
    <location>
        <begin position="334"/>
        <end position="525"/>
    </location>
</feature>
<dbReference type="GO" id="GO:0005634">
    <property type="term" value="C:nucleus"/>
    <property type="evidence" value="ECO:0007669"/>
    <property type="project" value="UniProtKB-SubCell"/>
</dbReference>
<dbReference type="GO" id="GO:0003743">
    <property type="term" value="F:translation initiation factor activity"/>
    <property type="evidence" value="ECO:0007669"/>
    <property type="project" value="UniProtKB-KW"/>
</dbReference>
<feature type="compositionally biased region" description="Basic and acidic residues" evidence="18">
    <location>
        <begin position="471"/>
        <end position="493"/>
    </location>
</feature>
<dbReference type="InterPro" id="IPR015760">
    <property type="entry name" value="TIF_IF2"/>
</dbReference>
<dbReference type="NCBIfam" id="TIGR00231">
    <property type="entry name" value="small_GTP"/>
    <property type="match status" value="1"/>
</dbReference>
<evidence type="ECO:0000256" key="4">
    <source>
        <dbReference type="ARBA" id="ARBA00022540"/>
    </source>
</evidence>
<dbReference type="InterPro" id="IPR000178">
    <property type="entry name" value="TF_IF2_bacterial-like"/>
</dbReference>
<feature type="compositionally biased region" description="Basic and acidic residues" evidence="18">
    <location>
        <begin position="439"/>
        <end position="457"/>
    </location>
</feature>
<dbReference type="STRING" id="2282107.A0A286UVH4"/>
<dbReference type="HAMAP" id="MF_00100_B">
    <property type="entry name" value="IF_2_B"/>
    <property type="match status" value="1"/>
</dbReference>
<evidence type="ECO:0000256" key="6">
    <source>
        <dbReference type="ARBA" id="ARBA00022723"/>
    </source>
</evidence>
<evidence type="ECO:0000256" key="3">
    <source>
        <dbReference type="ARBA" id="ARBA00007733"/>
    </source>
</evidence>
<keyword evidence="16" id="KW-0012">Acyltransferase</keyword>
<evidence type="ECO:0000256" key="15">
    <source>
        <dbReference type="ARBA" id="ARBA00023306"/>
    </source>
</evidence>
<keyword evidence="6" id="KW-0479">Metal-binding</keyword>
<comment type="similarity">
    <text evidence="3">Belongs to the TRAFAC class translation factor GTPase superfamily. Classic translation factor GTPase family. IF-2 subfamily.</text>
</comment>
<dbReference type="PANTHER" id="PTHR43381">
    <property type="entry name" value="TRANSLATION INITIATION FACTOR IF-2-RELATED"/>
    <property type="match status" value="1"/>
</dbReference>
<keyword evidence="7" id="KW-0547">Nucleotide-binding</keyword>
<dbReference type="Pfam" id="PF00009">
    <property type="entry name" value="GTP_EFTU"/>
    <property type="match status" value="1"/>
</dbReference>
<evidence type="ECO:0000313" key="21">
    <source>
        <dbReference type="Proteomes" id="UP000217199"/>
    </source>
</evidence>
<dbReference type="InterPro" id="IPR036925">
    <property type="entry name" value="TIF_IF2_dom3_sf"/>
</dbReference>
<dbReference type="PRINTS" id="PR00315">
    <property type="entry name" value="ELONGATNFCT"/>
</dbReference>
<dbReference type="InterPro" id="IPR053905">
    <property type="entry name" value="EF-G-like_DII"/>
</dbReference>
<evidence type="ECO:0000256" key="13">
    <source>
        <dbReference type="ARBA" id="ARBA00023134"/>
    </source>
</evidence>
<feature type="compositionally biased region" description="Polar residues" evidence="18">
    <location>
        <begin position="12"/>
        <end position="31"/>
    </location>
</feature>
<evidence type="ECO:0000256" key="1">
    <source>
        <dbReference type="ARBA" id="ARBA00004123"/>
    </source>
</evidence>
<dbReference type="FunFam" id="3.40.50.10050:FF:000001">
    <property type="entry name" value="Translation initiation factor IF-2"/>
    <property type="match status" value="1"/>
</dbReference>
<dbReference type="InterPro" id="IPR023115">
    <property type="entry name" value="TIF_IF2_dom3"/>
</dbReference>
<dbReference type="InterPro" id="IPR005225">
    <property type="entry name" value="Small_GTP-bd"/>
</dbReference>
<evidence type="ECO:0000256" key="12">
    <source>
        <dbReference type="ARBA" id="ARBA00023128"/>
    </source>
</evidence>
<dbReference type="Pfam" id="PF11987">
    <property type="entry name" value="IF-2"/>
    <property type="match status" value="1"/>
</dbReference>
<comment type="subcellular location">
    <subcellularLocation>
        <location evidence="2">Mitochondrion</location>
    </subcellularLocation>
    <subcellularLocation>
        <location evidence="1">Nucleus</location>
    </subcellularLocation>
</comment>
<evidence type="ECO:0000256" key="17">
    <source>
        <dbReference type="ARBA" id="ARBA00044200"/>
    </source>
</evidence>
<keyword evidence="8" id="KW-0863">Zinc-finger</keyword>
<comment type="caution">
    <text evidence="20">The sequence shown here is derived from an EMBL/GenBank/DDBJ whole genome shotgun (WGS) entry which is preliminary data.</text>
</comment>
<dbReference type="Gene3D" id="3.40.50.300">
    <property type="entry name" value="P-loop containing nucleotide triphosphate hydrolases"/>
    <property type="match status" value="1"/>
</dbReference>
<name>A0A286UVH4_9AGAM</name>
<dbReference type="Proteomes" id="UP000217199">
    <property type="component" value="Unassembled WGS sequence"/>
</dbReference>
<keyword evidence="10" id="KW-0648">Protein biosynthesis</keyword>
<dbReference type="AlphaFoldDB" id="A0A286UVH4"/>
<dbReference type="FunCoup" id="A0A286UVH4">
    <property type="interactions" value="416"/>
</dbReference>
<evidence type="ECO:0000256" key="16">
    <source>
        <dbReference type="ARBA" id="ARBA00023315"/>
    </source>
</evidence>
<dbReference type="Pfam" id="PF22042">
    <property type="entry name" value="EF-G_D2"/>
    <property type="match status" value="1"/>
</dbReference>
<dbReference type="CDD" id="cd01887">
    <property type="entry name" value="IF2_eIF5B"/>
    <property type="match status" value="1"/>
</dbReference>
<protein>
    <recommendedName>
        <fullName evidence="17">Translation initiation factor IF-2, mitochondrial</fullName>
    </recommendedName>
</protein>
<feature type="region of interest" description="Disordered" evidence="18">
    <location>
        <begin position="947"/>
        <end position="978"/>
    </location>
</feature>
<evidence type="ECO:0000256" key="14">
    <source>
        <dbReference type="ARBA" id="ARBA00023242"/>
    </source>
</evidence>
<keyword evidence="5" id="KW-0808">Transferase</keyword>
<feature type="compositionally biased region" description="Basic and acidic residues" evidence="18">
    <location>
        <begin position="48"/>
        <end position="60"/>
    </location>
</feature>
<dbReference type="Gene3D" id="3.40.50.10050">
    <property type="entry name" value="Translation initiation factor IF- 2, domain 3"/>
    <property type="match status" value="1"/>
</dbReference>
<dbReference type="SUPFAM" id="SSF52540">
    <property type="entry name" value="P-loop containing nucleoside triphosphate hydrolases"/>
    <property type="match status" value="1"/>
</dbReference>
<dbReference type="PROSITE" id="PS51722">
    <property type="entry name" value="G_TR_2"/>
    <property type="match status" value="1"/>
</dbReference>
<dbReference type="SUPFAM" id="SSF50447">
    <property type="entry name" value="Translation proteins"/>
    <property type="match status" value="2"/>
</dbReference>